<evidence type="ECO:0000313" key="2">
    <source>
        <dbReference type="EMBL" id="CAB3998921.1"/>
    </source>
</evidence>
<proteinExistence type="inferred from homology"/>
<comment type="similarity">
    <text evidence="1">Belongs to the GAMAD family.</text>
</comment>
<keyword evidence="3" id="KW-1185">Reference proteome</keyword>
<gene>
    <name evidence="2" type="ORF">PACLA_8A011480</name>
</gene>
<name>A0A7D9E2B8_PARCT</name>
<comment type="caution">
    <text evidence="2">The sequence shown here is derived from an EMBL/GenBank/DDBJ whole genome shotgun (WGS) entry which is preliminary data.</text>
</comment>
<dbReference type="OrthoDB" id="271745at2759"/>
<protein>
    <submittedName>
        <fullName evidence="2">Ragulator complex LAMTOR2</fullName>
    </submittedName>
</protein>
<dbReference type="Proteomes" id="UP001152795">
    <property type="component" value="Unassembled WGS sequence"/>
</dbReference>
<dbReference type="GO" id="GO:0005085">
    <property type="term" value="F:guanyl-nucleotide exchange factor activity"/>
    <property type="evidence" value="ECO:0007669"/>
    <property type="project" value="InterPro"/>
</dbReference>
<dbReference type="PANTHER" id="PTHR13323">
    <property type="entry name" value="LATE ENDOSOMAL/LYSOSOMAL MP1 INTERACTING PROTEIN"/>
    <property type="match status" value="1"/>
</dbReference>
<sequence length="127" mass="13489">MLKPKVLTELLAQETTGGIMSTILLKSNGSLLAFAGSGDKEARVTAAIASSIWTAYHSNIKQSFHTESLNFVLMDCDDGKVAITSISDLLLCLHSKKSVGLGLLKTKTLALAKYLEGPLSELDHAVA</sequence>
<dbReference type="GO" id="GO:0005737">
    <property type="term" value="C:cytoplasm"/>
    <property type="evidence" value="ECO:0007669"/>
    <property type="project" value="UniProtKB-ARBA"/>
</dbReference>
<organism evidence="2 3">
    <name type="scientific">Paramuricea clavata</name>
    <name type="common">Red gorgonian</name>
    <name type="synonym">Violescent sea-whip</name>
    <dbReference type="NCBI Taxonomy" id="317549"/>
    <lineage>
        <taxon>Eukaryota</taxon>
        <taxon>Metazoa</taxon>
        <taxon>Cnidaria</taxon>
        <taxon>Anthozoa</taxon>
        <taxon>Octocorallia</taxon>
        <taxon>Malacalcyonacea</taxon>
        <taxon>Plexauridae</taxon>
        <taxon>Paramuricea</taxon>
    </lineage>
</organism>
<dbReference type="SMART" id="SM00960">
    <property type="entry name" value="Robl_LC7"/>
    <property type="match status" value="1"/>
</dbReference>
<accession>A0A7D9E2B8</accession>
<dbReference type="InterPro" id="IPR037587">
    <property type="entry name" value="LAMTOR2-like"/>
</dbReference>
<dbReference type="SUPFAM" id="SSF103196">
    <property type="entry name" value="Roadblock/LC7 domain"/>
    <property type="match status" value="1"/>
</dbReference>
<dbReference type="EMBL" id="CACRXK020003469">
    <property type="protein sequence ID" value="CAB3998921.1"/>
    <property type="molecule type" value="Genomic_DNA"/>
</dbReference>
<dbReference type="InterPro" id="IPR004942">
    <property type="entry name" value="Roadblock/LAMTOR2_dom"/>
</dbReference>
<evidence type="ECO:0000256" key="1">
    <source>
        <dbReference type="ARBA" id="ARBA00007191"/>
    </source>
</evidence>
<dbReference type="FunFam" id="3.30.450.30:FF:000004">
    <property type="entry name" value="ragulator complex protein LAMTOR2"/>
    <property type="match status" value="1"/>
</dbReference>
<dbReference type="Pfam" id="PF03259">
    <property type="entry name" value="Robl_LC7"/>
    <property type="match status" value="1"/>
</dbReference>
<dbReference type="Gene3D" id="3.30.450.30">
    <property type="entry name" value="Dynein light chain 2a, cytoplasmic"/>
    <property type="match status" value="1"/>
</dbReference>
<evidence type="ECO:0000313" key="3">
    <source>
        <dbReference type="Proteomes" id="UP001152795"/>
    </source>
</evidence>
<dbReference type="AlphaFoldDB" id="A0A7D9E2B8"/>
<dbReference type="GO" id="GO:0060090">
    <property type="term" value="F:molecular adaptor activity"/>
    <property type="evidence" value="ECO:0007669"/>
    <property type="project" value="InterPro"/>
</dbReference>
<dbReference type="GO" id="GO:0032008">
    <property type="term" value="P:positive regulation of TOR signaling"/>
    <property type="evidence" value="ECO:0007669"/>
    <property type="project" value="InterPro"/>
</dbReference>
<reference evidence="2" key="1">
    <citation type="submission" date="2020-04" db="EMBL/GenBank/DDBJ databases">
        <authorList>
            <person name="Alioto T."/>
            <person name="Alioto T."/>
            <person name="Gomez Garrido J."/>
        </authorList>
    </citation>
    <scope>NUCLEOTIDE SEQUENCE</scope>
    <source>
        <strain evidence="2">A484AB</strain>
    </source>
</reference>